<keyword evidence="5 12" id="KW-0812">Transmembrane</keyword>
<organism evidence="13 14">
    <name type="scientific">Desulfatibacillum alkenivorans DSM 16219</name>
    <dbReference type="NCBI Taxonomy" id="1121393"/>
    <lineage>
        <taxon>Bacteria</taxon>
        <taxon>Pseudomonadati</taxon>
        <taxon>Thermodesulfobacteriota</taxon>
        <taxon>Desulfobacteria</taxon>
        <taxon>Desulfobacterales</taxon>
        <taxon>Desulfatibacillaceae</taxon>
        <taxon>Desulfatibacillum</taxon>
    </lineage>
</organism>
<evidence type="ECO:0000256" key="7">
    <source>
        <dbReference type="ARBA" id="ARBA00022927"/>
    </source>
</evidence>
<dbReference type="EMBL" id="FQZU01000005">
    <property type="protein sequence ID" value="SHJ22094.1"/>
    <property type="molecule type" value="Genomic_DNA"/>
</dbReference>
<comment type="subcellular location">
    <subcellularLocation>
        <location evidence="12">Cell membrane</location>
        <topology evidence="12">Multi-pass membrane protein</topology>
    </subcellularLocation>
    <subcellularLocation>
        <location evidence="12">Bacterial flagellum basal body</location>
    </subcellularLocation>
</comment>
<comment type="caution">
    <text evidence="12">Lacks conserved residue(s) required for the propagation of feature annotation.</text>
</comment>
<keyword evidence="3 12" id="KW-0813">Transport</keyword>
<feature type="transmembrane region" description="Helical" evidence="12">
    <location>
        <begin position="51"/>
        <end position="84"/>
    </location>
</feature>
<dbReference type="InterPro" id="IPR005837">
    <property type="entry name" value="FliP"/>
</dbReference>
<keyword evidence="9 12" id="KW-0472">Membrane</keyword>
<dbReference type="Pfam" id="PF00813">
    <property type="entry name" value="FliP"/>
    <property type="match status" value="1"/>
</dbReference>
<protein>
    <recommendedName>
        <fullName evidence="2 12">Flagellar biosynthetic protein FliP</fullName>
    </recommendedName>
</protein>
<dbReference type="GO" id="GO:0009306">
    <property type="term" value="P:protein secretion"/>
    <property type="evidence" value="ECO:0007669"/>
    <property type="project" value="UniProtKB-UniRule"/>
</dbReference>
<dbReference type="NCBIfam" id="TIGR01103">
    <property type="entry name" value="fliP"/>
    <property type="match status" value="1"/>
</dbReference>
<dbReference type="GO" id="GO:0009425">
    <property type="term" value="C:bacterial-type flagellum basal body"/>
    <property type="evidence" value="ECO:0007669"/>
    <property type="project" value="UniProtKB-SubCell"/>
</dbReference>
<dbReference type="InterPro" id="IPR005838">
    <property type="entry name" value="T3SS_IM_P"/>
</dbReference>
<name>A0A1M6HIW4_9BACT</name>
<evidence type="ECO:0000313" key="13">
    <source>
        <dbReference type="EMBL" id="SHJ22094.1"/>
    </source>
</evidence>
<keyword evidence="11 12" id="KW-1006">Bacterial flagellum protein export</keyword>
<keyword evidence="6 12" id="KW-1005">Bacterial flagellum biogenesis</keyword>
<evidence type="ECO:0000313" key="14">
    <source>
        <dbReference type="Proteomes" id="UP000183994"/>
    </source>
</evidence>
<dbReference type="RefSeq" id="WP_073474033.1">
    <property type="nucleotide sequence ID" value="NZ_FQZU01000005.1"/>
</dbReference>
<dbReference type="PANTHER" id="PTHR30587">
    <property type="entry name" value="FLAGELLAR BIOSYNTHETIC PROTEIN FLIP"/>
    <property type="match status" value="1"/>
</dbReference>
<dbReference type="STRING" id="1121393.SAMN02745216_01235"/>
<dbReference type="GO" id="GO:0005886">
    <property type="term" value="C:plasma membrane"/>
    <property type="evidence" value="ECO:0007669"/>
    <property type="project" value="UniProtKB-SubCell"/>
</dbReference>
<dbReference type="PRINTS" id="PR00951">
    <property type="entry name" value="FLGBIOSNFLIP"/>
</dbReference>
<keyword evidence="13" id="KW-0969">Cilium</keyword>
<feature type="transmembrane region" description="Helical" evidence="12">
    <location>
        <begin position="233"/>
        <end position="254"/>
    </location>
</feature>
<proteinExistence type="inferred from homology"/>
<comment type="similarity">
    <text evidence="1 12">Belongs to the FliP/MopC/SpaP family.</text>
</comment>
<dbReference type="NCBIfam" id="NF009438">
    <property type="entry name" value="PRK12797.1"/>
    <property type="match status" value="1"/>
</dbReference>
<evidence type="ECO:0000256" key="6">
    <source>
        <dbReference type="ARBA" id="ARBA00022795"/>
    </source>
</evidence>
<keyword evidence="8 12" id="KW-1133">Transmembrane helix</keyword>
<dbReference type="OrthoDB" id="9805111at2"/>
<evidence type="ECO:0000256" key="4">
    <source>
        <dbReference type="ARBA" id="ARBA00022475"/>
    </source>
</evidence>
<keyword evidence="10" id="KW-0975">Bacterial flagellum</keyword>
<dbReference type="GO" id="GO:0044781">
    <property type="term" value="P:bacterial-type flagellum organization"/>
    <property type="evidence" value="ECO:0007669"/>
    <property type="project" value="UniProtKB-UniRule"/>
</dbReference>
<evidence type="ECO:0000256" key="1">
    <source>
        <dbReference type="ARBA" id="ARBA00006257"/>
    </source>
</evidence>
<keyword evidence="13" id="KW-0282">Flagellum</keyword>
<keyword evidence="14" id="KW-1185">Reference proteome</keyword>
<reference evidence="14" key="1">
    <citation type="submission" date="2016-11" db="EMBL/GenBank/DDBJ databases">
        <authorList>
            <person name="Varghese N."/>
            <person name="Submissions S."/>
        </authorList>
    </citation>
    <scope>NUCLEOTIDE SEQUENCE [LARGE SCALE GENOMIC DNA]</scope>
    <source>
        <strain evidence="14">DSM 16219</strain>
    </source>
</reference>
<dbReference type="AlphaFoldDB" id="A0A1M6HIW4"/>
<evidence type="ECO:0000256" key="10">
    <source>
        <dbReference type="ARBA" id="ARBA00023143"/>
    </source>
</evidence>
<evidence type="ECO:0000256" key="11">
    <source>
        <dbReference type="ARBA" id="ARBA00023225"/>
    </source>
</evidence>
<keyword evidence="7 12" id="KW-0653">Protein transport</keyword>
<evidence type="ECO:0000256" key="2">
    <source>
        <dbReference type="ARBA" id="ARBA00021714"/>
    </source>
</evidence>
<dbReference type="PRINTS" id="PR01302">
    <property type="entry name" value="TYPE3IMPPROT"/>
</dbReference>
<evidence type="ECO:0000256" key="12">
    <source>
        <dbReference type="RuleBase" id="RU362069"/>
    </source>
</evidence>
<evidence type="ECO:0000256" key="3">
    <source>
        <dbReference type="ARBA" id="ARBA00022448"/>
    </source>
</evidence>
<accession>A0A1M6HIW4</accession>
<evidence type="ECO:0000256" key="9">
    <source>
        <dbReference type="ARBA" id="ARBA00023136"/>
    </source>
</evidence>
<dbReference type="PROSITE" id="PS01061">
    <property type="entry name" value="FLIP_2"/>
    <property type="match status" value="1"/>
</dbReference>
<sequence>MKAGNKKWMLILPALVCLFFLPEITEAATIAVPSVQIGVEEATGPEQVSVLLQIVALLTVLTLAPAILMLMTSFTRLAVVFSFLRHALGTQQMPPNQVMVGLALFLTVFIMMPVWKDINTNALQPYLNEEIGDQEAIEKAVTPMREFMFRHTREKDLALFVKISGEAKPNSPEDVTIWTLIPAFVISELTTAFMIGFIIYVPFLIIDMVVASVLLSMGMMMLPPVMISLPFKLMLFVLVDGWSLIVGSLVQSFAGG</sequence>
<gene>
    <name evidence="12" type="primary">fliP</name>
    <name evidence="13" type="ORF">SAMN02745216_01235</name>
</gene>
<keyword evidence="4 12" id="KW-1003">Cell membrane</keyword>
<comment type="function">
    <text evidence="12">Plays a role in the flagellum-specific transport system.</text>
</comment>
<dbReference type="Proteomes" id="UP000183994">
    <property type="component" value="Unassembled WGS sequence"/>
</dbReference>
<evidence type="ECO:0000256" key="5">
    <source>
        <dbReference type="ARBA" id="ARBA00022692"/>
    </source>
</evidence>
<keyword evidence="13" id="KW-0966">Cell projection</keyword>
<dbReference type="PANTHER" id="PTHR30587:SF0">
    <property type="entry name" value="FLAGELLAR BIOSYNTHETIC PROTEIN FLIP"/>
    <property type="match status" value="1"/>
</dbReference>
<feature type="transmembrane region" description="Helical" evidence="12">
    <location>
        <begin position="96"/>
        <end position="115"/>
    </location>
</feature>
<evidence type="ECO:0000256" key="8">
    <source>
        <dbReference type="ARBA" id="ARBA00022989"/>
    </source>
</evidence>